<evidence type="ECO:0008006" key="5">
    <source>
        <dbReference type="Google" id="ProtNLM"/>
    </source>
</evidence>
<dbReference type="EMBL" id="MEXM01000034">
    <property type="protein sequence ID" value="OGD00657.1"/>
    <property type="molecule type" value="Genomic_DNA"/>
</dbReference>
<dbReference type="Proteomes" id="UP000176822">
    <property type="component" value="Unassembled WGS sequence"/>
</dbReference>
<feature type="transmembrane region" description="Helical" evidence="2">
    <location>
        <begin position="129"/>
        <end position="148"/>
    </location>
</feature>
<reference evidence="3 4" key="1">
    <citation type="journal article" date="2016" name="Nat. Commun.">
        <title>Thousands of microbial genomes shed light on interconnected biogeochemical processes in an aquifer system.</title>
        <authorList>
            <person name="Anantharaman K."/>
            <person name="Brown C.T."/>
            <person name="Hug L.A."/>
            <person name="Sharon I."/>
            <person name="Castelle C.J."/>
            <person name="Probst A.J."/>
            <person name="Thomas B.C."/>
            <person name="Singh A."/>
            <person name="Wilkins M.J."/>
            <person name="Karaoz U."/>
            <person name="Brodie E.L."/>
            <person name="Williams K.H."/>
            <person name="Hubbard S.S."/>
            <person name="Banfield J.F."/>
        </authorList>
    </citation>
    <scope>NUCLEOTIDE SEQUENCE [LARGE SCALE GENOMIC DNA]</scope>
</reference>
<gene>
    <name evidence="3" type="ORF">A2972_04290</name>
</gene>
<organism evidence="3 4">
    <name type="scientific">Candidatus Amesbacteria bacterium RIFCSPLOWO2_01_FULL_47_33</name>
    <dbReference type="NCBI Taxonomy" id="1797258"/>
    <lineage>
        <taxon>Bacteria</taxon>
        <taxon>Candidatus Amesiibacteriota</taxon>
    </lineage>
</organism>
<evidence type="ECO:0000256" key="1">
    <source>
        <dbReference type="SAM" id="MobiDB-lite"/>
    </source>
</evidence>
<evidence type="ECO:0000313" key="3">
    <source>
        <dbReference type="EMBL" id="OGD00657.1"/>
    </source>
</evidence>
<proteinExistence type="predicted"/>
<keyword evidence="2" id="KW-1133">Transmembrane helix</keyword>
<comment type="caution">
    <text evidence="3">The sequence shown here is derived from an EMBL/GenBank/DDBJ whole genome shotgun (WGS) entry which is preliminary data.</text>
</comment>
<dbReference type="AlphaFoldDB" id="A0A1F4Z3N9"/>
<accession>A0A1F4Z3N9</accession>
<evidence type="ECO:0000313" key="4">
    <source>
        <dbReference type="Proteomes" id="UP000176822"/>
    </source>
</evidence>
<sequence length="240" mass="27072">MPEVYKSSGGGQPAPKTNQVQEPVAEQAPQAQSAEMTPAQEARHIIDDVLRKTGEHKRQAMAGAYIVKPEKRFVNEQEDEEVVLLLRAHPITNIKWIMTAVLMLILPGVLEVTGAFAMVPGNLFFAGKLMWYLVTLGFAFEKFLNWYYSVFIITNERMVDIDFVNLLYRVVSYANLNHIEEPTMAVGGILRSMFRYGDVHVSTAAEKSTLEALAVPYPDKVVNIISQLSEELEKRRERGE</sequence>
<evidence type="ECO:0000256" key="2">
    <source>
        <dbReference type="SAM" id="Phobius"/>
    </source>
</evidence>
<protein>
    <recommendedName>
        <fullName evidence="5">DUF304 domain-containing protein</fullName>
    </recommendedName>
</protein>
<keyword evidence="2" id="KW-0812">Transmembrane</keyword>
<feature type="compositionally biased region" description="Low complexity" evidence="1">
    <location>
        <begin position="19"/>
        <end position="32"/>
    </location>
</feature>
<feature type="transmembrane region" description="Helical" evidence="2">
    <location>
        <begin position="96"/>
        <end position="117"/>
    </location>
</feature>
<name>A0A1F4Z3N9_9BACT</name>
<keyword evidence="2" id="KW-0472">Membrane</keyword>
<feature type="region of interest" description="Disordered" evidence="1">
    <location>
        <begin position="1"/>
        <end position="38"/>
    </location>
</feature>